<keyword evidence="2" id="KW-1185">Reference proteome</keyword>
<sequence>MNKWTGMKAPEVKKMNKRRRCYLLVKHHFLSKWRTKPLMMKKRMLQIWCITRPSASTHRRIAAPHTHQAESSSLGVAAPHAPDAPILTGFLPIVGWPLNQHRSRTSAADHQIHPAADRIHARTNRQRQIRLAAAQICARTRRCWLLLAQLAAVRPGRARGRRGPRRAVVCDWLRWLNDVDDFLDACHADLACRVPRAAWSFAPSRAMSHRASALLPWKLKDCENGTSEAFKSFEPDSAVHFGEQRSAPYSMIDRSHAVFTQHNNVIGTLNVLFAIKEFGEESRMPSGQTRNYGTDETAMHEELSNRFDYDGIFGTALNRFCVQAAVGHPLTVYGKGGQTRGYLDIRDTVQCVELAIANPAKPGEFRVFNQFTEQFSVNELAKLVTAAGAKLGLDVQTKSVPNPRVEAEEHYYNAKHTKLVELGLVPHLLSDSLLDSLLNFAVQYKDRVDTAQIMPTVSWKKMGAKPKTVSV</sequence>
<accession>A0A8J5VIC7</accession>
<name>A0A8J5VIC7_ZIZPA</name>
<comment type="caution">
    <text evidence="1">The sequence shown here is derived from an EMBL/GenBank/DDBJ whole genome shotgun (WGS) entry which is preliminary data.</text>
</comment>
<evidence type="ECO:0000313" key="1">
    <source>
        <dbReference type="EMBL" id="KAG8068970.1"/>
    </source>
</evidence>
<dbReference type="OrthoDB" id="494308at2759"/>
<dbReference type="AlphaFoldDB" id="A0A8J5VIC7"/>
<gene>
    <name evidence="1" type="ORF">GUJ93_ZPchr0005g14325</name>
</gene>
<evidence type="ECO:0000313" key="2">
    <source>
        <dbReference type="Proteomes" id="UP000729402"/>
    </source>
</evidence>
<proteinExistence type="predicted"/>
<dbReference type="EMBL" id="JAAALK010000284">
    <property type="protein sequence ID" value="KAG8068970.1"/>
    <property type="molecule type" value="Genomic_DNA"/>
</dbReference>
<reference evidence="1" key="1">
    <citation type="journal article" date="2021" name="bioRxiv">
        <title>Whole Genome Assembly and Annotation of Northern Wild Rice, Zizania palustris L., Supports a Whole Genome Duplication in the Zizania Genus.</title>
        <authorList>
            <person name="Haas M."/>
            <person name="Kono T."/>
            <person name="Macchietto M."/>
            <person name="Millas R."/>
            <person name="McGilp L."/>
            <person name="Shao M."/>
            <person name="Duquette J."/>
            <person name="Hirsch C.N."/>
            <person name="Kimball J."/>
        </authorList>
    </citation>
    <scope>NUCLEOTIDE SEQUENCE</scope>
    <source>
        <tissue evidence="1">Fresh leaf tissue</tissue>
    </source>
</reference>
<protein>
    <recommendedName>
        <fullName evidence="3">NAD-dependent epimerase/dehydratase domain-containing protein</fullName>
    </recommendedName>
</protein>
<organism evidence="1 2">
    <name type="scientific">Zizania palustris</name>
    <name type="common">Northern wild rice</name>
    <dbReference type="NCBI Taxonomy" id="103762"/>
    <lineage>
        <taxon>Eukaryota</taxon>
        <taxon>Viridiplantae</taxon>
        <taxon>Streptophyta</taxon>
        <taxon>Embryophyta</taxon>
        <taxon>Tracheophyta</taxon>
        <taxon>Spermatophyta</taxon>
        <taxon>Magnoliopsida</taxon>
        <taxon>Liliopsida</taxon>
        <taxon>Poales</taxon>
        <taxon>Poaceae</taxon>
        <taxon>BOP clade</taxon>
        <taxon>Oryzoideae</taxon>
        <taxon>Oryzeae</taxon>
        <taxon>Zizaniinae</taxon>
        <taxon>Zizania</taxon>
    </lineage>
</organism>
<dbReference type="PANTHER" id="PTHR43000">
    <property type="entry name" value="DTDP-D-GLUCOSE 4,6-DEHYDRATASE-RELATED"/>
    <property type="match status" value="1"/>
</dbReference>
<reference evidence="1" key="2">
    <citation type="submission" date="2021-02" db="EMBL/GenBank/DDBJ databases">
        <authorList>
            <person name="Kimball J.A."/>
            <person name="Haas M.W."/>
            <person name="Macchietto M."/>
            <person name="Kono T."/>
            <person name="Duquette J."/>
            <person name="Shao M."/>
        </authorList>
    </citation>
    <scope>NUCLEOTIDE SEQUENCE</scope>
    <source>
        <tissue evidence="1">Fresh leaf tissue</tissue>
    </source>
</reference>
<dbReference type="Proteomes" id="UP000729402">
    <property type="component" value="Unassembled WGS sequence"/>
</dbReference>
<evidence type="ECO:0008006" key="3">
    <source>
        <dbReference type="Google" id="ProtNLM"/>
    </source>
</evidence>